<dbReference type="PIRSF" id="PIRSF004762">
    <property type="entry name" value="CHP00423"/>
    <property type="match status" value="1"/>
</dbReference>
<name>A0A1C3EBD4_9PLAN</name>
<dbReference type="Gene3D" id="3.20.20.70">
    <property type="entry name" value="Aldolase class I"/>
    <property type="match status" value="1"/>
</dbReference>
<dbReference type="Pfam" id="PF04055">
    <property type="entry name" value="Radical_SAM"/>
    <property type="match status" value="1"/>
</dbReference>
<dbReference type="GO" id="GO:0044689">
    <property type="term" value="F:7,8-didemethyl-8-hydroxy-5-deazariboflavin synthase activity"/>
    <property type="evidence" value="ECO:0007669"/>
    <property type="project" value="TreeGrafter"/>
</dbReference>
<dbReference type="SFLD" id="SFLDS00029">
    <property type="entry name" value="Radical_SAM"/>
    <property type="match status" value="1"/>
</dbReference>
<dbReference type="InterPro" id="IPR022431">
    <property type="entry name" value="Cyclic_DHFL_synthase_mqnC"/>
</dbReference>
<dbReference type="InterPro" id="IPR034405">
    <property type="entry name" value="F420"/>
</dbReference>
<evidence type="ECO:0000256" key="5">
    <source>
        <dbReference type="ARBA" id="ARBA00023014"/>
    </source>
</evidence>
<evidence type="ECO:0000259" key="9">
    <source>
        <dbReference type="PROSITE" id="PS51918"/>
    </source>
</evidence>
<dbReference type="GO" id="GO:0051539">
    <property type="term" value="F:4 iron, 4 sulfur cluster binding"/>
    <property type="evidence" value="ECO:0007669"/>
    <property type="project" value="UniProtKB-KW"/>
</dbReference>
<dbReference type="InterPro" id="IPR020050">
    <property type="entry name" value="FO_synthase_su2"/>
</dbReference>
<evidence type="ECO:0000256" key="6">
    <source>
        <dbReference type="HAMAP-Rule" id="MF_00992"/>
    </source>
</evidence>
<feature type="binding site" evidence="8">
    <location>
        <position position="312"/>
    </location>
    <ligand>
        <name>(3R)-3-methyl-D-ornithine</name>
        <dbReference type="ChEBI" id="CHEBI:64642"/>
    </ligand>
</feature>
<comment type="function">
    <text evidence="6">Radical SAM enzyme that catalyzes the cyclization of dehypoxanthine futalosine (DHFL) into cyclic dehypoxanthine futalosine (CDHFL), a step in the biosynthesis of menaquinone (MK, vitamin K2).</text>
</comment>
<evidence type="ECO:0000313" key="10">
    <source>
        <dbReference type="EMBL" id="ODA30549.1"/>
    </source>
</evidence>
<feature type="binding site" evidence="6 7">
    <location>
        <position position="70"/>
    </location>
    <ligand>
        <name>[4Fe-4S] cluster</name>
        <dbReference type="ChEBI" id="CHEBI:49883"/>
        <note>4Fe-4S-S-AdoMet</note>
    </ligand>
</feature>
<accession>A0A1C3EBD4</accession>
<gene>
    <name evidence="6" type="primary">mqnC</name>
    <name evidence="10" type="ORF">A6X21_05840</name>
</gene>
<dbReference type="GO" id="GO:0005506">
    <property type="term" value="F:iron ion binding"/>
    <property type="evidence" value="ECO:0007669"/>
    <property type="project" value="UniProtKB-UniRule"/>
</dbReference>
<keyword evidence="1 6" id="KW-0004">4Fe-4S</keyword>
<dbReference type="AlphaFoldDB" id="A0A1C3EBD4"/>
<dbReference type="NCBIfam" id="TIGR00423">
    <property type="entry name" value="CofH family radical SAM protein"/>
    <property type="match status" value="1"/>
</dbReference>
<feature type="binding site" evidence="8">
    <location>
        <position position="290"/>
    </location>
    <ligand>
        <name>(3R)-3-methyl-D-ornithine</name>
        <dbReference type="ChEBI" id="CHEBI:64642"/>
    </ligand>
</feature>
<keyword evidence="6" id="KW-0560">Oxidoreductase</keyword>
<reference evidence="10 11" key="1">
    <citation type="submission" date="2016-05" db="EMBL/GenBank/DDBJ databases">
        <title>Genomic and physiological characterization of Planctopirus sp. isolated from fresh water lake.</title>
        <authorList>
            <person name="Subhash Y."/>
            <person name="Ramana C."/>
        </authorList>
    </citation>
    <scope>NUCLEOTIDE SEQUENCE [LARGE SCALE GENOMIC DNA]</scope>
    <source>
        <strain evidence="10 11">JC280</strain>
    </source>
</reference>
<evidence type="ECO:0000256" key="4">
    <source>
        <dbReference type="ARBA" id="ARBA00023004"/>
    </source>
</evidence>
<feature type="binding site" evidence="6 7">
    <location>
        <position position="66"/>
    </location>
    <ligand>
        <name>[4Fe-4S] cluster</name>
        <dbReference type="ChEBI" id="CHEBI:49883"/>
        <note>4Fe-4S-S-AdoMet</note>
    </ligand>
</feature>
<dbReference type="PROSITE" id="PS51918">
    <property type="entry name" value="RADICAL_SAM"/>
    <property type="match status" value="1"/>
</dbReference>
<dbReference type="GO" id="GO:0016765">
    <property type="term" value="F:transferase activity, transferring alkyl or aryl (other than methyl) groups"/>
    <property type="evidence" value="ECO:0007669"/>
    <property type="project" value="InterPro"/>
</dbReference>
<evidence type="ECO:0000256" key="1">
    <source>
        <dbReference type="ARBA" id="ARBA00022485"/>
    </source>
</evidence>
<dbReference type="NCBIfam" id="TIGR03699">
    <property type="entry name" value="menaquin_MqnC"/>
    <property type="match status" value="1"/>
</dbReference>
<dbReference type="Pfam" id="PF19288">
    <property type="entry name" value="CofH_C"/>
    <property type="match status" value="1"/>
</dbReference>
<dbReference type="EC" id="1.21.98.1" evidence="6"/>
<keyword evidence="5 6" id="KW-0411">Iron-sulfur</keyword>
<dbReference type="InterPro" id="IPR007197">
    <property type="entry name" value="rSAM"/>
</dbReference>
<feature type="binding site" evidence="8">
    <location>
        <position position="72"/>
    </location>
    <ligand>
        <name>S-adenosyl-L-methionine</name>
        <dbReference type="ChEBI" id="CHEBI:59789"/>
    </ligand>
</feature>
<evidence type="ECO:0000313" key="11">
    <source>
        <dbReference type="Proteomes" id="UP000094828"/>
    </source>
</evidence>
<evidence type="ECO:0000256" key="7">
    <source>
        <dbReference type="PIRSR" id="PIRSR004762-1"/>
    </source>
</evidence>
<proteinExistence type="inferred from homology"/>
<dbReference type="InterPro" id="IPR045567">
    <property type="entry name" value="CofH/MnqC-like_C"/>
</dbReference>
<dbReference type="GO" id="GO:0009234">
    <property type="term" value="P:menaquinone biosynthetic process"/>
    <property type="evidence" value="ECO:0007669"/>
    <property type="project" value="UniProtKB-UniRule"/>
</dbReference>
<dbReference type="EMBL" id="LYDR01000108">
    <property type="protein sequence ID" value="ODA30549.1"/>
    <property type="molecule type" value="Genomic_DNA"/>
</dbReference>
<comment type="similarity">
    <text evidence="6">Belongs to the radical SAM superfamily. MqnC family.</text>
</comment>
<keyword evidence="3 6" id="KW-0479">Metal-binding</keyword>
<comment type="pathway">
    <text evidence="6">Quinol/quinone metabolism; menaquinone biosynthesis.</text>
</comment>
<dbReference type="STRING" id="1841610.A6X21_05840"/>
<comment type="catalytic activity">
    <reaction evidence="6">
        <text>dehypoxanthine futalosine + S-adenosyl-L-methionine = cyclic dehypoxanthinylfutalosinate + 5'-deoxyadenosine + L-methionine + H(+)</text>
        <dbReference type="Rhea" id="RHEA:33083"/>
        <dbReference type="ChEBI" id="CHEBI:15378"/>
        <dbReference type="ChEBI" id="CHEBI:17319"/>
        <dbReference type="ChEBI" id="CHEBI:57844"/>
        <dbReference type="ChEBI" id="CHEBI:58864"/>
        <dbReference type="ChEBI" id="CHEBI:59789"/>
        <dbReference type="ChEBI" id="CHEBI:64270"/>
        <dbReference type="EC" id="1.21.98.1"/>
    </reaction>
</comment>
<keyword evidence="11" id="KW-1185">Reference proteome</keyword>
<keyword evidence="4 6" id="KW-0408">Iron</keyword>
<dbReference type="SFLD" id="SFLDG01064">
    <property type="entry name" value="F420__menaquinone_cofactor_bio"/>
    <property type="match status" value="1"/>
</dbReference>
<evidence type="ECO:0000256" key="2">
    <source>
        <dbReference type="ARBA" id="ARBA00022691"/>
    </source>
</evidence>
<protein>
    <recommendedName>
        <fullName evidence="6">Cyclic dehypoxanthine futalosine synthase</fullName>
        <shortName evidence="6">Cyclic DHFL synthase</shortName>
        <ecNumber evidence="6">1.21.98.1</ecNumber>
    </recommendedName>
    <alternativeName>
        <fullName evidence="6">Dehypoxanthine futalosine cyclase</fullName>
        <shortName evidence="6">DHFL cyclase</shortName>
    </alternativeName>
    <alternativeName>
        <fullName evidence="6">Menaquinone biosynthetic enzyme MqnC</fullName>
    </alternativeName>
</protein>
<dbReference type="SFLD" id="SFLDG01389">
    <property type="entry name" value="menaquinone_synthsis_involved"/>
    <property type="match status" value="1"/>
</dbReference>
<organism evidence="10 11">
    <name type="scientific">Planctopirus hydrillae</name>
    <dbReference type="NCBI Taxonomy" id="1841610"/>
    <lineage>
        <taxon>Bacteria</taxon>
        <taxon>Pseudomonadati</taxon>
        <taxon>Planctomycetota</taxon>
        <taxon>Planctomycetia</taxon>
        <taxon>Planctomycetales</taxon>
        <taxon>Planctomycetaceae</taxon>
        <taxon>Planctopirus</taxon>
    </lineage>
</organism>
<dbReference type="SFLD" id="SFLDF00343">
    <property type="entry name" value="aminofutalosine_synthase_(mqnE"/>
    <property type="match status" value="1"/>
</dbReference>
<comment type="caution">
    <text evidence="10">The sequence shown here is derived from an EMBL/GenBank/DDBJ whole genome shotgun (WGS) entry which is preliminary data.</text>
</comment>
<feature type="binding site" evidence="8">
    <location>
        <position position="142"/>
    </location>
    <ligand>
        <name>(3R)-3-methyl-D-ornithine</name>
        <dbReference type="ChEBI" id="CHEBI:64642"/>
    </ligand>
</feature>
<evidence type="ECO:0000256" key="3">
    <source>
        <dbReference type="ARBA" id="ARBA00022723"/>
    </source>
</evidence>
<feature type="binding site" evidence="6 7">
    <location>
        <position position="73"/>
    </location>
    <ligand>
        <name>[4Fe-4S] cluster</name>
        <dbReference type="ChEBI" id="CHEBI:49883"/>
        <note>4Fe-4S-S-AdoMet</note>
    </ligand>
</feature>
<dbReference type="SFLD" id="SFLDF00342">
    <property type="entry name" value="cyclic_dehypoxanthine_futalosi"/>
    <property type="match status" value="1"/>
</dbReference>
<feature type="binding site" evidence="8">
    <location>
        <position position="178"/>
    </location>
    <ligand>
        <name>S-adenosyl-L-methionine</name>
        <dbReference type="ChEBI" id="CHEBI:59789"/>
    </ligand>
</feature>
<dbReference type="InterPro" id="IPR013785">
    <property type="entry name" value="Aldolase_TIM"/>
</dbReference>
<evidence type="ECO:0000256" key="8">
    <source>
        <dbReference type="PIRSR" id="PIRSR004762-2"/>
    </source>
</evidence>
<dbReference type="HAMAP" id="MF_00992">
    <property type="entry name" value="MqnC"/>
    <property type="match status" value="1"/>
</dbReference>
<keyword evidence="6" id="KW-0474">Menaquinone biosynthesis</keyword>
<keyword evidence="2 6" id="KW-0949">S-adenosyl-L-methionine</keyword>
<sequence length="402" mass="44925">MSSAIQSILDKAIQGDRLSFDEGLALISSHDLPAIGDAAHRVTHRLHPEPFRTYNIDRNINYTNICTAVCDFCAFYRPPKHAEGYVLSKEELHQKIAETVELGGDQILLQGGLHPHYKLDWYEEMLSGIKSAFPQVNIHGFSPPEIYHFTKVNKLPLKTILERLKEAGLGSLPGGGGEILVDRVRKEITRGKVLTDDWLDVHREWHKLGGKSTCTMMYGHVETLAERIEHLERLRQLQDETGGFTAFICWSFQPDHTEMAHIPPAGAFEYLKTQAVARLYLDNIPNIQSSWVTQGEKIGGLALFYGANDMGSLMIEENVVAQAGTVHHLTLATIRRLIEDAGYIPRQRNVFYEYIDQYPPAPGTTIPVLPLARPADDHTACASAQNSAVPTKADKELLTILN</sequence>
<dbReference type="PANTHER" id="PTHR43076:SF1">
    <property type="entry name" value="LIPOYL SYNTHASE 2"/>
    <property type="match status" value="1"/>
</dbReference>
<comment type="cofactor">
    <cofactor evidence="6 7">
        <name>[4Fe-4S] cluster</name>
        <dbReference type="ChEBI" id="CHEBI:49883"/>
    </cofactor>
    <text evidence="6 7">Binds 1 [4Fe-4S] cluster. The cluster is coordinated with 3 cysteines and an exchangeable S-adenosyl-L-methionine.</text>
</comment>
<dbReference type="Proteomes" id="UP000094828">
    <property type="component" value="Unassembled WGS sequence"/>
</dbReference>
<dbReference type="SUPFAM" id="SSF102114">
    <property type="entry name" value="Radical SAM enzymes"/>
    <property type="match status" value="1"/>
</dbReference>
<dbReference type="UniPathway" id="UPA00079"/>
<dbReference type="PANTHER" id="PTHR43076">
    <property type="entry name" value="FO SYNTHASE (COFH)"/>
    <property type="match status" value="1"/>
</dbReference>
<dbReference type="InterPro" id="IPR058240">
    <property type="entry name" value="rSAM_sf"/>
</dbReference>
<dbReference type="GO" id="GO:0046992">
    <property type="term" value="F:oxidoreductase activity, acting on X-H and Y-H to form an X-Y bond"/>
    <property type="evidence" value="ECO:0007669"/>
    <property type="project" value="UniProtKB-UniRule"/>
</dbReference>
<dbReference type="RefSeq" id="WP_068848363.1">
    <property type="nucleotide sequence ID" value="NZ_LYDR01000108.1"/>
</dbReference>
<feature type="domain" description="Radical SAM core" evidence="9">
    <location>
        <begin position="52"/>
        <end position="285"/>
    </location>
</feature>